<dbReference type="GO" id="GO:0015035">
    <property type="term" value="F:protein-disulfide reductase activity"/>
    <property type="evidence" value="ECO:0007669"/>
    <property type="project" value="TreeGrafter"/>
</dbReference>
<keyword evidence="6 7" id="KW-0472">Membrane</keyword>
<keyword evidence="8" id="KW-0732">Signal</keyword>
<feature type="domain" description="Thioredoxin" evidence="9">
    <location>
        <begin position="557"/>
        <end position="696"/>
    </location>
</feature>
<feature type="transmembrane region" description="Helical" evidence="7">
    <location>
        <begin position="295"/>
        <end position="321"/>
    </location>
</feature>
<dbReference type="PANTHER" id="PTHR32234:SF3">
    <property type="entry name" value="SUPPRESSION OF COPPER SENSITIVITY PROTEIN"/>
    <property type="match status" value="1"/>
</dbReference>
<dbReference type="GO" id="GO:0017004">
    <property type="term" value="P:cytochrome complex assembly"/>
    <property type="evidence" value="ECO:0007669"/>
    <property type="project" value="UniProtKB-KW"/>
</dbReference>
<keyword evidence="2" id="KW-1003">Cell membrane</keyword>
<comment type="caution">
    <text evidence="10">The sequence shown here is derived from an EMBL/GenBank/DDBJ whole genome shotgun (WGS) entry which is preliminary data.</text>
</comment>
<feature type="transmembrane region" description="Helical" evidence="7">
    <location>
        <begin position="454"/>
        <end position="480"/>
    </location>
</feature>
<evidence type="ECO:0000313" key="11">
    <source>
        <dbReference type="Proteomes" id="UP000245539"/>
    </source>
</evidence>
<dbReference type="RefSeq" id="WP_109839655.1">
    <property type="nucleotide sequence ID" value="NZ_QGKM01000088.1"/>
</dbReference>
<dbReference type="InterPro" id="IPR036249">
    <property type="entry name" value="Thioredoxin-like_sf"/>
</dbReference>
<name>A0A317C500_9GAMM</name>
<evidence type="ECO:0000256" key="2">
    <source>
        <dbReference type="ARBA" id="ARBA00022475"/>
    </source>
</evidence>
<evidence type="ECO:0000256" key="6">
    <source>
        <dbReference type="ARBA" id="ARBA00023136"/>
    </source>
</evidence>
<evidence type="ECO:0000256" key="7">
    <source>
        <dbReference type="SAM" id="Phobius"/>
    </source>
</evidence>
<feature type="transmembrane region" description="Helical" evidence="7">
    <location>
        <begin position="342"/>
        <end position="364"/>
    </location>
</feature>
<gene>
    <name evidence="10" type="ORF">DKW60_21160</name>
</gene>
<feature type="transmembrane region" description="Helical" evidence="7">
    <location>
        <begin position="548"/>
        <end position="566"/>
    </location>
</feature>
<dbReference type="EMBL" id="QGKM01000088">
    <property type="protein sequence ID" value="PWQ92443.1"/>
    <property type="molecule type" value="Genomic_DNA"/>
</dbReference>
<dbReference type="CDD" id="cd02953">
    <property type="entry name" value="DsbDgamma"/>
    <property type="match status" value="1"/>
</dbReference>
<dbReference type="PANTHER" id="PTHR32234">
    <property type="entry name" value="THIOL:DISULFIDE INTERCHANGE PROTEIN DSBD"/>
    <property type="match status" value="1"/>
</dbReference>
<proteinExistence type="predicted"/>
<evidence type="ECO:0000256" key="4">
    <source>
        <dbReference type="ARBA" id="ARBA00022748"/>
    </source>
</evidence>
<dbReference type="PROSITE" id="PS51352">
    <property type="entry name" value="THIOREDOXIN_2"/>
    <property type="match status" value="1"/>
</dbReference>
<dbReference type="InterPro" id="IPR035671">
    <property type="entry name" value="DsbD_gamma"/>
</dbReference>
<organism evidence="10 11">
    <name type="scientific">Leucothrix pacifica</name>
    <dbReference type="NCBI Taxonomy" id="1247513"/>
    <lineage>
        <taxon>Bacteria</taxon>
        <taxon>Pseudomonadati</taxon>
        <taxon>Pseudomonadota</taxon>
        <taxon>Gammaproteobacteria</taxon>
        <taxon>Thiotrichales</taxon>
        <taxon>Thiotrichaceae</taxon>
        <taxon>Leucothrix</taxon>
    </lineage>
</organism>
<dbReference type="Gene3D" id="3.40.30.10">
    <property type="entry name" value="Glutaredoxin"/>
    <property type="match status" value="1"/>
</dbReference>
<dbReference type="InterPro" id="IPR013766">
    <property type="entry name" value="Thioredoxin_domain"/>
</dbReference>
<keyword evidence="3 7" id="KW-0812">Transmembrane</keyword>
<keyword evidence="4" id="KW-0201">Cytochrome c-type biogenesis</keyword>
<evidence type="ECO:0000256" key="3">
    <source>
        <dbReference type="ARBA" id="ARBA00022692"/>
    </source>
</evidence>
<evidence type="ECO:0000256" key="1">
    <source>
        <dbReference type="ARBA" id="ARBA00004651"/>
    </source>
</evidence>
<feature type="transmembrane region" description="Helical" evidence="7">
    <location>
        <begin position="492"/>
        <end position="510"/>
    </location>
</feature>
<feature type="signal peptide" evidence="8">
    <location>
        <begin position="1"/>
        <end position="19"/>
    </location>
</feature>
<accession>A0A317C500</accession>
<reference evidence="10 11" key="1">
    <citation type="submission" date="2018-05" db="EMBL/GenBank/DDBJ databases">
        <title>Leucothrix arctica sp. nov., isolated from Arctic seawater.</title>
        <authorList>
            <person name="Choi A."/>
            <person name="Baek K."/>
        </authorList>
    </citation>
    <scope>NUCLEOTIDE SEQUENCE [LARGE SCALE GENOMIC DNA]</scope>
    <source>
        <strain evidence="10 11">JCM 18388</strain>
    </source>
</reference>
<protein>
    <submittedName>
        <fullName evidence="10">Thiol:disulfide interchange protein</fullName>
    </submittedName>
</protein>
<evidence type="ECO:0000259" key="9">
    <source>
        <dbReference type="PROSITE" id="PS51352"/>
    </source>
</evidence>
<sequence length="696" mass="76224">MKFWYWILFLVLAPLYSLANPVDDKHIQVELLSEVSSVKAGEPFWVGLRLEPDDHWHTYWKNPGDSGAAPKVKWTLPEGTQAGDIFWPAPHRIPVSHLVNLGYDGEVLLPIQISPPASLASDQFNMTANLSWLVCKEICIPGSAELKLDLPVSANSPEKDSRWTKKFAKTRGQLPETLPTASQLFQTDNGFRLQIDIPQQLQLNKGDQLWYFPVDNGLIEHATAQPWARDAGKLSIQLESSPYFTELQTSYEGLLLLNEKAYQLSTPATVATPEQIAQFTPIDTTVTPEKPATTLWLIGLLAFAGGLLLNLMPCVLPVLSLKALSLVQHGQSQKAQQRMHGLSYTVGVVLSFVLIAGVLLALRAGGEQIGWGFQLQSPLFIALLVYLLFALGLSLSGLFNVGSSWMGFGDSLSQKSGYTGSFFTGVLAVLVASPCTAPFMGTALGYAITQSASTALIIFALLGLGMALPFLLLSFIPGWLRFLPKPGAWMETFKQLMAFPLYATALWLLWVLGRQVGVNGMTAALGGLILLTLALWLISGNTNRWRKIGFIAALLASLGMLTLPVFKPTSVNLSNSSSTATTNGVAIEAYSPQKLQTLRDQQKPVFVNLTADWCITCLVNEQVALNQPEVQQVFKDNGITYLKGDWTNRDDAITRLLNEHDRSGVPLYLFYAAGKQAEVLPQILTPDLVINALKTK</sequence>
<dbReference type="GO" id="GO:0005886">
    <property type="term" value="C:plasma membrane"/>
    <property type="evidence" value="ECO:0007669"/>
    <property type="project" value="UniProtKB-SubCell"/>
</dbReference>
<dbReference type="Pfam" id="PF13899">
    <property type="entry name" value="Thioredoxin_7"/>
    <property type="match status" value="1"/>
</dbReference>
<dbReference type="SUPFAM" id="SSF52833">
    <property type="entry name" value="Thioredoxin-like"/>
    <property type="match status" value="1"/>
</dbReference>
<dbReference type="InterPro" id="IPR028250">
    <property type="entry name" value="DsbDN"/>
</dbReference>
<feature type="transmembrane region" description="Helical" evidence="7">
    <location>
        <begin position="379"/>
        <end position="401"/>
    </location>
</feature>
<evidence type="ECO:0000256" key="5">
    <source>
        <dbReference type="ARBA" id="ARBA00022989"/>
    </source>
</evidence>
<evidence type="ECO:0000313" key="10">
    <source>
        <dbReference type="EMBL" id="PWQ92443.1"/>
    </source>
</evidence>
<feature type="transmembrane region" description="Helical" evidence="7">
    <location>
        <begin position="516"/>
        <end position="536"/>
    </location>
</feature>
<feature type="transmembrane region" description="Helical" evidence="7">
    <location>
        <begin position="422"/>
        <end position="448"/>
    </location>
</feature>
<evidence type="ECO:0000256" key="8">
    <source>
        <dbReference type="SAM" id="SignalP"/>
    </source>
</evidence>
<comment type="subcellular location">
    <subcellularLocation>
        <location evidence="1">Cell membrane</location>
        <topology evidence="1">Multi-pass membrane protein</topology>
    </subcellularLocation>
</comment>
<dbReference type="AlphaFoldDB" id="A0A317C500"/>
<dbReference type="Pfam" id="PF02683">
    <property type="entry name" value="DsbD_TM"/>
    <property type="match status" value="1"/>
</dbReference>
<dbReference type="Pfam" id="PF11412">
    <property type="entry name" value="DsbD_N"/>
    <property type="match status" value="1"/>
</dbReference>
<dbReference type="OrthoDB" id="9811036at2"/>
<dbReference type="Proteomes" id="UP000245539">
    <property type="component" value="Unassembled WGS sequence"/>
</dbReference>
<keyword evidence="11" id="KW-1185">Reference proteome</keyword>
<feature type="chain" id="PRO_5016263877" evidence="8">
    <location>
        <begin position="20"/>
        <end position="696"/>
    </location>
</feature>
<dbReference type="InterPro" id="IPR003834">
    <property type="entry name" value="Cyt_c_assmbl_TM_dom"/>
</dbReference>
<keyword evidence="5 7" id="KW-1133">Transmembrane helix</keyword>
<dbReference type="GO" id="GO:0045454">
    <property type="term" value="P:cell redox homeostasis"/>
    <property type="evidence" value="ECO:0007669"/>
    <property type="project" value="TreeGrafter"/>
</dbReference>